<evidence type="ECO:0000313" key="2">
    <source>
        <dbReference type="Proteomes" id="UP001560267"/>
    </source>
</evidence>
<dbReference type="NCBIfam" id="NF033572">
    <property type="entry name" value="transpos_ISKra4"/>
    <property type="match status" value="1"/>
</dbReference>
<proteinExistence type="predicted"/>
<protein>
    <submittedName>
        <fullName evidence="1">ISKra4 family transposase</fullName>
    </submittedName>
</protein>
<sequence length="262" mass="28944">MAELSVVYDCSPVPRSPADVMARSGDCSKTAGPVAKAKWLTASVAEDARKVIEAAFLEAERRDPGHLRPWVALVDGNNHQINRIKTEATKRGVDITIVIDWIHVVEYLWGAARCFFKEADPKGEAFVARKAQAVLEGKAGIVAGSLRRKATMCHLDAKSRQKVDECARYLQNKAPYLNYPKALTSGWPIATGVIEGACSHLVKDRFDVTGARWSVKGAEAILKLRAVRSNGDWPEYFEFHLTQEHMRVHESCYADGVIPEAA</sequence>
<organism evidence="1 2">
    <name type="scientific">Ferrimicrobium acidiphilum</name>
    <dbReference type="NCBI Taxonomy" id="121039"/>
    <lineage>
        <taxon>Bacteria</taxon>
        <taxon>Bacillati</taxon>
        <taxon>Actinomycetota</taxon>
        <taxon>Acidimicrobiia</taxon>
        <taxon>Acidimicrobiales</taxon>
        <taxon>Acidimicrobiaceae</taxon>
        <taxon>Ferrimicrobium</taxon>
    </lineage>
</organism>
<reference evidence="1 2" key="1">
    <citation type="submission" date="2024-07" db="EMBL/GenBank/DDBJ databases">
        <title>Draft Genome Sequence of Ferrimicrobium acidiphilum Strain YE2023, Isolated from a Pulp of Bioleach Reactor.</title>
        <authorList>
            <person name="Elkina Y.A."/>
            <person name="Bulaeva A.G."/>
            <person name="Beletsky A.V."/>
            <person name="Mardanov A.V."/>
        </authorList>
    </citation>
    <scope>NUCLEOTIDE SEQUENCE [LARGE SCALE GENOMIC DNA]</scope>
    <source>
        <strain evidence="1 2">YE2023</strain>
    </source>
</reference>
<evidence type="ECO:0000313" key="1">
    <source>
        <dbReference type="EMBL" id="MEX6430949.1"/>
    </source>
</evidence>
<dbReference type="RefSeq" id="WP_369085037.1">
    <property type="nucleotide sequence ID" value="NZ_JBFSHR010000134.1"/>
</dbReference>
<dbReference type="Proteomes" id="UP001560267">
    <property type="component" value="Unassembled WGS sequence"/>
</dbReference>
<accession>A0ABV3Y946</accession>
<comment type="caution">
    <text evidence="1">The sequence shown here is derived from an EMBL/GenBank/DDBJ whole genome shotgun (WGS) entry which is preliminary data.</text>
</comment>
<keyword evidence="2" id="KW-1185">Reference proteome</keyword>
<name>A0ABV3Y946_9ACTN</name>
<gene>
    <name evidence="1" type="ORF">AB6A68_14115</name>
</gene>
<dbReference type="EMBL" id="JBFSHR010000134">
    <property type="protein sequence ID" value="MEX6430949.1"/>
    <property type="molecule type" value="Genomic_DNA"/>
</dbReference>